<evidence type="ECO:0000256" key="1">
    <source>
        <dbReference type="ARBA" id="ARBA00006484"/>
    </source>
</evidence>
<dbReference type="AlphaFoldDB" id="A0AAJ3NMR2"/>
<sequence length="275" mass="28610">MYGLDGKVAFITGAARGQGRAHAELLASAGVDIIGIDICAQLETVAYPMSTAADLGDTAALVEKQGRRMVALQADVRNAAEVRSAVQHGVAEFGRLDIVLANAGIMAHSLPPYANSEQAWKDSIDTMLTGVWNTLQATVPALIAGQRGGAIVITSSAAGLRAQTTERSGGADGYFAAKFGVVGLMKAYAGSLGEHNIRVNSLHPCGVKTPMVVNDFFPRWIDAHPKTATALVNALPAEMIETTDVSNAVLYLVSDAGRFVTGSTLTVDAGLTTVN</sequence>
<dbReference type="CDD" id="cd05233">
    <property type="entry name" value="SDR_c"/>
    <property type="match status" value="1"/>
</dbReference>
<protein>
    <submittedName>
        <fullName evidence="4">3-ketoacyl-ACP reductase</fullName>
    </submittedName>
</protein>
<name>A0AAJ3NMR2_9MYCO</name>
<keyword evidence="5" id="KW-1185">Reference proteome</keyword>
<dbReference type="InterPro" id="IPR002347">
    <property type="entry name" value="SDR_fam"/>
</dbReference>
<dbReference type="NCBIfam" id="TIGR03971">
    <property type="entry name" value="SDR_subfam_1"/>
    <property type="match status" value="1"/>
</dbReference>
<gene>
    <name evidence="4" type="ORF">AWC23_22085</name>
</gene>
<dbReference type="EMBL" id="LQPR01000055">
    <property type="protein sequence ID" value="ORW68116.1"/>
    <property type="molecule type" value="Genomic_DNA"/>
</dbReference>
<dbReference type="GO" id="GO:0016491">
    <property type="term" value="F:oxidoreductase activity"/>
    <property type="evidence" value="ECO:0007669"/>
    <property type="project" value="UniProtKB-KW"/>
</dbReference>
<dbReference type="SUPFAM" id="SSF51735">
    <property type="entry name" value="NAD(P)-binding Rossmann-fold domains"/>
    <property type="match status" value="1"/>
</dbReference>
<evidence type="ECO:0000313" key="4">
    <source>
        <dbReference type="EMBL" id="ORW68116.1"/>
    </source>
</evidence>
<evidence type="ECO:0000256" key="2">
    <source>
        <dbReference type="ARBA" id="ARBA00023002"/>
    </source>
</evidence>
<accession>A0AAJ3NMR2</accession>
<dbReference type="FunFam" id="3.40.50.720:FF:000084">
    <property type="entry name" value="Short-chain dehydrogenase reductase"/>
    <property type="match status" value="1"/>
</dbReference>
<keyword evidence="3" id="KW-0520">NAD</keyword>
<reference evidence="4 5" key="1">
    <citation type="submission" date="2016-01" db="EMBL/GenBank/DDBJ databases">
        <title>The new phylogeny of the genus Mycobacterium.</title>
        <authorList>
            <person name="Tarcisio F."/>
            <person name="Conor M."/>
            <person name="Antonella G."/>
            <person name="Elisabetta G."/>
            <person name="Giulia F.S."/>
            <person name="Sara T."/>
            <person name="Anna F."/>
            <person name="Clotilde B."/>
            <person name="Roberto B."/>
            <person name="Veronica D.S."/>
            <person name="Fabio R."/>
            <person name="Monica P."/>
            <person name="Olivier J."/>
            <person name="Enrico T."/>
            <person name="Nicola S."/>
        </authorList>
    </citation>
    <scope>NUCLEOTIDE SEQUENCE [LARGE SCALE GENOMIC DNA]</scope>
    <source>
        <strain evidence="4 5">DSM 44616</strain>
    </source>
</reference>
<proteinExistence type="inferred from homology"/>
<evidence type="ECO:0000313" key="5">
    <source>
        <dbReference type="Proteomes" id="UP000193387"/>
    </source>
</evidence>
<dbReference type="PRINTS" id="PR00080">
    <property type="entry name" value="SDRFAMILY"/>
</dbReference>
<dbReference type="Gene3D" id="3.40.50.720">
    <property type="entry name" value="NAD(P)-binding Rossmann-like Domain"/>
    <property type="match status" value="1"/>
</dbReference>
<dbReference type="Pfam" id="PF13561">
    <property type="entry name" value="adh_short_C2"/>
    <property type="match status" value="1"/>
</dbReference>
<comment type="caution">
    <text evidence="4">The sequence shown here is derived from an EMBL/GenBank/DDBJ whole genome shotgun (WGS) entry which is preliminary data.</text>
</comment>
<dbReference type="InterPro" id="IPR023985">
    <property type="entry name" value="SDR_subfam_1"/>
</dbReference>
<dbReference type="Proteomes" id="UP000193387">
    <property type="component" value="Unassembled WGS sequence"/>
</dbReference>
<evidence type="ECO:0000256" key="3">
    <source>
        <dbReference type="ARBA" id="ARBA00023027"/>
    </source>
</evidence>
<dbReference type="PRINTS" id="PR00081">
    <property type="entry name" value="GDHRDH"/>
</dbReference>
<dbReference type="PANTHER" id="PTHR43180">
    <property type="entry name" value="3-OXOACYL-(ACYL-CARRIER-PROTEIN) REDUCTASE (AFU_ORTHOLOGUE AFUA_6G11210)"/>
    <property type="match status" value="1"/>
</dbReference>
<dbReference type="RefSeq" id="WP_085257638.1">
    <property type="nucleotide sequence ID" value="NZ_AP022573.1"/>
</dbReference>
<organism evidence="4 5">
    <name type="scientific">Mycobacterium saskatchewanense</name>
    <dbReference type="NCBI Taxonomy" id="220927"/>
    <lineage>
        <taxon>Bacteria</taxon>
        <taxon>Bacillati</taxon>
        <taxon>Actinomycetota</taxon>
        <taxon>Actinomycetes</taxon>
        <taxon>Mycobacteriales</taxon>
        <taxon>Mycobacteriaceae</taxon>
        <taxon>Mycobacterium</taxon>
        <taxon>Mycobacterium simiae complex</taxon>
    </lineage>
</organism>
<comment type="similarity">
    <text evidence="1">Belongs to the short-chain dehydrogenases/reductases (SDR) family.</text>
</comment>
<keyword evidence="2" id="KW-0560">Oxidoreductase</keyword>
<dbReference type="NCBIfam" id="NF009467">
    <property type="entry name" value="PRK12826.1-3"/>
    <property type="match status" value="1"/>
</dbReference>
<dbReference type="InterPro" id="IPR036291">
    <property type="entry name" value="NAD(P)-bd_dom_sf"/>
</dbReference>
<dbReference type="PANTHER" id="PTHR43180:SF66">
    <property type="entry name" value="SHORT-CHAIN DEHYDROGENASE_REDUCTASE FAMILY PROTEIN"/>
    <property type="match status" value="1"/>
</dbReference>